<evidence type="ECO:0000259" key="2">
    <source>
        <dbReference type="PROSITE" id="PS50263"/>
    </source>
</evidence>
<accession>A0ABU2DU02</accession>
<sequence length="290" mass="30519">MNQVLRVAAGQCASVAGDVSANLQTVERLATQAAAAGADLLVLPEMILTGYGIGAEAVARLAEPLDGPALTRVGEIAREHGLALCLGHPEREGEAVYNTASFIDEHGRRLTGGRKMHMFGDVDVAQFTRGDTVPVPASWRGTSVATAICYDIEFPETARALASAGAELLCVPTANMVGIDVVQQLLVPARAAENQVFVVYANHTGQDALFEYNGLSEIVGPDGAVLGAAGRGAELVVVDVDLAAIGAVRAENDYLADRRRDLFGWGRNDRMGHSVDAGERAVGIVRWLCT</sequence>
<proteinExistence type="inferred from homology"/>
<comment type="similarity">
    <text evidence="1">Belongs to the carbon-nitrogen hydrolase superfamily. NIT1/NIT2 family.</text>
</comment>
<dbReference type="PROSITE" id="PS50263">
    <property type="entry name" value="CN_HYDROLASE"/>
    <property type="match status" value="1"/>
</dbReference>
<reference evidence="3 4" key="1">
    <citation type="submission" date="2023-09" db="EMBL/GenBank/DDBJ databases">
        <title>Description of three actinobacteria isolated from air of manufacturing shop in a pharmaceutical factory.</title>
        <authorList>
            <person name="Zhang D.-F."/>
        </authorList>
    </citation>
    <scope>NUCLEOTIDE SEQUENCE [LARGE SCALE GENOMIC DNA]</scope>
    <source>
        <strain evidence="3 4">LY-0111</strain>
    </source>
</reference>
<evidence type="ECO:0000313" key="3">
    <source>
        <dbReference type="EMBL" id="MDR8019984.1"/>
    </source>
</evidence>
<organism evidence="3 4">
    <name type="scientific">Nesterenkonia aerolata</name>
    <dbReference type="NCBI Taxonomy" id="3074079"/>
    <lineage>
        <taxon>Bacteria</taxon>
        <taxon>Bacillati</taxon>
        <taxon>Actinomycetota</taxon>
        <taxon>Actinomycetes</taxon>
        <taxon>Micrococcales</taxon>
        <taxon>Micrococcaceae</taxon>
        <taxon>Nesterenkonia</taxon>
    </lineage>
</organism>
<dbReference type="InterPro" id="IPR003010">
    <property type="entry name" value="C-N_Hydrolase"/>
</dbReference>
<gene>
    <name evidence="3" type="ORF">RIL96_10455</name>
</gene>
<dbReference type="EMBL" id="JAVKGR010000014">
    <property type="protein sequence ID" value="MDR8019984.1"/>
    <property type="molecule type" value="Genomic_DNA"/>
</dbReference>
<dbReference type="InterPro" id="IPR036526">
    <property type="entry name" value="C-N_Hydrolase_sf"/>
</dbReference>
<dbReference type="PROSITE" id="PS01227">
    <property type="entry name" value="UPF0012"/>
    <property type="match status" value="1"/>
</dbReference>
<dbReference type="GO" id="GO:0016787">
    <property type="term" value="F:hydrolase activity"/>
    <property type="evidence" value="ECO:0007669"/>
    <property type="project" value="UniProtKB-KW"/>
</dbReference>
<dbReference type="InterPro" id="IPR044083">
    <property type="entry name" value="RamA-like"/>
</dbReference>
<name>A0ABU2DU02_9MICC</name>
<protein>
    <submittedName>
        <fullName evidence="3">Carbon-nitrogen hydrolase family protein</fullName>
    </submittedName>
</protein>
<dbReference type="RefSeq" id="WP_310548971.1">
    <property type="nucleotide sequence ID" value="NZ_JAVKGR010000014.1"/>
</dbReference>
<feature type="domain" description="CN hydrolase" evidence="2">
    <location>
        <begin position="5"/>
        <end position="242"/>
    </location>
</feature>
<dbReference type="InterPro" id="IPR001110">
    <property type="entry name" value="UPF0012_CS"/>
</dbReference>
<dbReference type="PANTHER" id="PTHR23088:SF27">
    <property type="entry name" value="DEAMINATED GLUTATHIONE AMIDASE"/>
    <property type="match status" value="1"/>
</dbReference>
<keyword evidence="4" id="KW-1185">Reference proteome</keyword>
<evidence type="ECO:0000313" key="4">
    <source>
        <dbReference type="Proteomes" id="UP001251870"/>
    </source>
</evidence>
<evidence type="ECO:0000256" key="1">
    <source>
        <dbReference type="ARBA" id="ARBA00010613"/>
    </source>
</evidence>
<dbReference type="Pfam" id="PF00795">
    <property type="entry name" value="CN_hydrolase"/>
    <property type="match status" value="1"/>
</dbReference>
<dbReference type="PANTHER" id="PTHR23088">
    <property type="entry name" value="NITRILASE-RELATED"/>
    <property type="match status" value="1"/>
</dbReference>
<dbReference type="CDD" id="cd07576">
    <property type="entry name" value="R-amidase_like"/>
    <property type="match status" value="1"/>
</dbReference>
<dbReference type="Proteomes" id="UP001251870">
    <property type="component" value="Unassembled WGS sequence"/>
</dbReference>
<keyword evidence="3" id="KW-0378">Hydrolase</keyword>
<dbReference type="Gene3D" id="3.60.110.10">
    <property type="entry name" value="Carbon-nitrogen hydrolase"/>
    <property type="match status" value="1"/>
</dbReference>
<dbReference type="SUPFAM" id="SSF56317">
    <property type="entry name" value="Carbon-nitrogen hydrolase"/>
    <property type="match status" value="1"/>
</dbReference>
<comment type="caution">
    <text evidence="3">The sequence shown here is derived from an EMBL/GenBank/DDBJ whole genome shotgun (WGS) entry which is preliminary data.</text>
</comment>